<reference evidence="3 4" key="1">
    <citation type="submission" date="2019-04" db="EMBL/GenBank/DDBJ databases">
        <authorList>
            <person name="Dong K."/>
        </authorList>
    </citation>
    <scope>NUCLEOTIDE SEQUENCE [LARGE SCALE GENOMIC DNA]</scope>
    <source>
        <strain evidence="4">dk3543</strain>
    </source>
</reference>
<protein>
    <submittedName>
        <fullName evidence="3">Alpha/beta fold hydrolase</fullName>
    </submittedName>
</protein>
<dbReference type="RefSeq" id="WP_137065035.1">
    <property type="nucleotide sequence ID" value="NZ_CP040748.1"/>
</dbReference>
<dbReference type="Pfam" id="PF12697">
    <property type="entry name" value="Abhydrolase_6"/>
    <property type="match status" value="1"/>
</dbReference>
<organism evidence="3 4">
    <name type="scientific">Nocardioides jishulii</name>
    <dbReference type="NCBI Taxonomy" id="2575440"/>
    <lineage>
        <taxon>Bacteria</taxon>
        <taxon>Bacillati</taxon>
        <taxon>Actinomycetota</taxon>
        <taxon>Actinomycetes</taxon>
        <taxon>Propionibacteriales</taxon>
        <taxon>Nocardioidaceae</taxon>
        <taxon>Nocardioides</taxon>
    </lineage>
</organism>
<dbReference type="InterPro" id="IPR029058">
    <property type="entry name" value="AB_hydrolase_fold"/>
</dbReference>
<keyword evidence="4" id="KW-1185">Reference proteome</keyword>
<accession>A0A4U2YSW5</accession>
<evidence type="ECO:0000256" key="1">
    <source>
        <dbReference type="ARBA" id="ARBA00022801"/>
    </source>
</evidence>
<dbReference type="OrthoDB" id="2987348at2"/>
<dbReference type="GO" id="GO:0016787">
    <property type="term" value="F:hydrolase activity"/>
    <property type="evidence" value="ECO:0007669"/>
    <property type="project" value="UniProtKB-KW"/>
</dbReference>
<gene>
    <name evidence="3" type="ORF">FC770_05510</name>
</gene>
<dbReference type="PANTHER" id="PTHR43329">
    <property type="entry name" value="EPOXIDE HYDROLASE"/>
    <property type="match status" value="1"/>
</dbReference>
<dbReference type="InterPro" id="IPR000639">
    <property type="entry name" value="Epox_hydrolase-like"/>
</dbReference>
<keyword evidence="1 3" id="KW-0378">Hydrolase</keyword>
<sequence>MKSFVRDGLSFDVTTGGPVDGRPVVLLHGFPQRATAWREVEPVLHAAGLRTYAPDQRGYSPHARPKGRWNYRMRDLVGDVVALVEEIGEPVHLVCHDWGAIVGWGLTTSRPDLVRTLTAVSVPHPGAMARATMTSTQALRSWYFALFNVPFLVDGIVNARPHVLDGWLRGSGMTDEQLERFHREIVADGALSGALAWYRALPLSLLPSGRPSGSRQVTVPTTYVWSTGDSAISRAAAEACDEFVEADYRYVELDGVSHWIPEEVPAVLAEIILERVDGAHE</sequence>
<evidence type="ECO:0000313" key="3">
    <source>
        <dbReference type="EMBL" id="TKI64577.1"/>
    </source>
</evidence>
<dbReference type="EMBL" id="SZPY01000001">
    <property type="protein sequence ID" value="TKI64577.1"/>
    <property type="molecule type" value="Genomic_DNA"/>
</dbReference>
<evidence type="ECO:0000259" key="2">
    <source>
        <dbReference type="Pfam" id="PF12697"/>
    </source>
</evidence>
<dbReference type="AlphaFoldDB" id="A0A4U2YSW5"/>
<dbReference type="SUPFAM" id="SSF53474">
    <property type="entry name" value="alpha/beta-Hydrolases"/>
    <property type="match status" value="1"/>
</dbReference>
<feature type="domain" description="AB hydrolase-1" evidence="2">
    <location>
        <begin position="24"/>
        <end position="270"/>
    </location>
</feature>
<evidence type="ECO:0000313" key="4">
    <source>
        <dbReference type="Proteomes" id="UP000307808"/>
    </source>
</evidence>
<proteinExistence type="predicted"/>
<dbReference type="Proteomes" id="UP000307808">
    <property type="component" value="Unassembled WGS sequence"/>
</dbReference>
<dbReference type="InterPro" id="IPR000073">
    <property type="entry name" value="AB_hydrolase_1"/>
</dbReference>
<comment type="caution">
    <text evidence="3">The sequence shown here is derived from an EMBL/GenBank/DDBJ whole genome shotgun (WGS) entry which is preliminary data.</text>
</comment>
<dbReference type="PRINTS" id="PR00412">
    <property type="entry name" value="EPOXHYDRLASE"/>
</dbReference>
<name>A0A4U2YSW5_9ACTN</name>
<dbReference type="Gene3D" id="3.40.50.1820">
    <property type="entry name" value="alpha/beta hydrolase"/>
    <property type="match status" value="1"/>
</dbReference>